<dbReference type="InterPro" id="IPR049809">
    <property type="entry name" value="YehF/YfeS-like_WGR"/>
</dbReference>
<dbReference type="InterPro" id="IPR046582">
    <property type="entry name" value="DUF6630"/>
</dbReference>
<dbReference type="Proteomes" id="UP000604481">
    <property type="component" value="Unassembled WGS sequence"/>
</dbReference>
<dbReference type="InterPro" id="IPR036930">
    <property type="entry name" value="WGR_dom_sf"/>
</dbReference>
<dbReference type="EMBL" id="JADFUA010000006">
    <property type="protein sequence ID" value="MBE9609914.1"/>
    <property type="molecule type" value="Genomic_DNA"/>
</dbReference>
<evidence type="ECO:0000259" key="1">
    <source>
        <dbReference type="PROSITE" id="PS51977"/>
    </source>
</evidence>
<feature type="domain" description="WGR" evidence="1">
    <location>
        <begin position="1"/>
        <end position="87"/>
    </location>
</feature>
<dbReference type="InterPro" id="IPR008893">
    <property type="entry name" value="WGR_domain"/>
</dbReference>
<dbReference type="PROSITE" id="PS51977">
    <property type="entry name" value="WGR"/>
    <property type="match status" value="1"/>
</dbReference>
<dbReference type="RefSeq" id="WP_194116443.1">
    <property type="nucleotide sequence ID" value="NZ_JADFUA010000006.1"/>
</dbReference>
<reference evidence="2 3" key="1">
    <citation type="submission" date="2020-10" db="EMBL/GenBank/DDBJ databases">
        <title>The genome sequence of Chitinilyticum litopenaei 4Y14.</title>
        <authorList>
            <person name="Liu Y."/>
        </authorList>
    </citation>
    <scope>NUCLEOTIDE SEQUENCE [LARGE SCALE GENOMIC DNA]</scope>
    <source>
        <strain evidence="2 3">4Y14</strain>
    </source>
</reference>
<dbReference type="SMART" id="SM00773">
    <property type="entry name" value="WGR"/>
    <property type="match status" value="1"/>
</dbReference>
<dbReference type="SUPFAM" id="SSF142921">
    <property type="entry name" value="WGR domain-like"/>
    <property type="match status" value="1"/>
</dbReference>
<sequence length="252" mass="28582">MSILQKRYFELSSAETGEHKFYELTLNDDGTLISRYGRIGANGQSKTQHFDSIEAMLKVADKTTAEKLNKGYQPATPGETAAQETRHQRILRCARELYALISNGNTALAQRCSAEFKAFIEDADNKEEYEEQEDELIATGFKEAADWELLFFVDWKDSESMLDVLATLCSNLNIDIEFDWGCDNPEDELEVGQIMLLAHEQLQQRDYALWHWDTGDDAYLGWIGHDDDYDSIANFSLGLGLVARYPDPAKLG</sequence>
<organism evidence="2 3">
    <name type="scientific">Chitinilyticum piscinae</name>
    <dbReference type="NCBI Taxonomy" id="2866724"/>
    <lineage>
        <taxon>Bacteria</taxon>
        <taxon>Pseudomonadati</taxon>
        <taxon>Pseudomonadota</taxon>
        <taxon>Betaproteobacteria</taxon>
        <taxon>Neisseriales</taxon>
        <taxon>Chitinibacteraceae</taxon>
        <taxon>Chitinilyticum</taxon>
    </lineage>
</organism>
<dbReference type="Pfam" id="PF05406">
    <property type="entry name" value="WGR"/>
    <property type="match status" value="1"/>
</dbReference>
<gene>
    <name evidence="2" type="ORF">INR99_11230</name>
</gene>
<dbReference type="Gene3D" id="2.20.140.10">
    <property type="entry name" value="WGR domain"/>
    <property type="match status" value="1"/>
</dbReference>
<keyword evidence="3" id="KW-1185">Reference proteome</keyword>
<dbReference type="CDD" id="cd07996">
    <property type="entry name" value="WGR_MMR_like"/>
    <property type="match status" value="1"/>
</dbReference>
<dbReference type="Pfam" id="PF20335">
    <property type="entry name" value="DUF6630"/>
    <property type="match status" value="1"/>
</dbReference>
<name>A0A8J7FPP0_9NEIS</name>
<protein>
    <submittedName>
        <fullName evidence="2">WGR domain-containing protein</fullName>
    </submittedName>
</protein>
<comment type="caution">
    <text evidence="2">The sequence shown here is derived from an EMBL/GenBank/DDBJ whole genome shotgun (WGS) entry which is preliminary data.</text>
</comment>
<dbReference type="AlphaFoldDB" id="A0A8J7FPP0"/>
<accession>A0A8J7FPP0</accession>
<proteinExistence type="predicted"/>
<evidence type="ECO:0000313" key="3">
    <source>
        <dbReference type="Proteomes" id="UP000604481"/>
    </source>
</evidence>
<evidence type="ECO:0000313" key="2">
    <source>
        <dbReference type="EMBL" id="MBE9609914.1"/>
    </source>
</evidence>